<dbReference type="Pfam" id="PF03466">
    <property type="entry name" value="LysR_substrate"/>
    <property type="match status" value="1"/>
</dbReference>
<dbReference type="EMBL" id="JANWOI010000003">
    <property type="protein sequence ID" value="MDA5194178.1"/>
    <property type="molecule type" value="Genomic_DNA"/>
</dbReference>
<dbReference type="Pfam" id="PF00126">
    <property type="entry name" value="HTH_1"/>
    <property type="match status" value="1"/>
</dbReference>
<evidence type="ECO:0000256" key="4">
    <source>
        <dbReference type="ARBA" id="ARBA00023163"/>
    </source>
</evidence>
<keyword evidence="2" id="KW-0805">Transcription regulation</keyword>
<protein>
    <submittedName>
        <fullName evidence="6">LysR family transcriptional regulator</fullName>
    </submittedName>
</protein>
<proteinExistence type="inferred from homology"/>
<gene>
    <name evidence="6" type="ORF">NYP16_09470</name>
</gene>
<dbReference type="SUPFAM" id="SSF53850">
    <property type="entry name" value="Periplasmic binding protein-like II"/>
    <property type="match status" value="1"/>
</dbReference>
<dbReference type="GO" id="GO:0006351">
    <property type="term" value="P:DNA-templated transcription"/>
    <property type="evidence" value="ECO:0007669"/>
    <property type="project" value="TreeGrafter"/>
</dbReference>
<dbReference type="PROSITE" id="PS50931">
    <property type="entry name" value="HTH_LYSR"/>
    <property type="match status" value="1"/>
</dbReference>
<dbReference type="AlphaFoldDB" id="A0A9X3Z7L4"/>
<dbReference type="RefSeq" id="WP_274943882.1">
    <property type="nucleotide sequence ID" value="NZ_JANWOI010000003.1"/>
</dbReference>
<dbReference type="InterPro" id="IPR005119">
    <property type="entry name" value="LysR_subst-bd"/>
</dbReference>
<dbReference type="PANTHER" id="PTHR30537:SF10">
    <property type="entry name" value="TRANSCRIPTIONAL REGULATOR-RELATED"/>
    <property type="match status" value="1"/>
</dbReference>
<keyword evidence="3" id="KW-0238">DNA-binding</keyword>
<reference evidence="6" key="2">
    <citation type="journal article" date="2023" name="Syst. Appl. Microbiol.">
        <title>Govania unica gen. nov., sp. nov., a rare biosphere bacterium that represents a novel family in the class Alphaproteobacteria.</title>
        <authorList>
            <person name="Vandamme P."/>
            <person name="Peeters C."/>
            <person name="Hettiarachchi A."/>
            <person name="Cnockaert M."/>
            <person name="Carlier A."/>
        </authorList>
    </citation>
    <scope>NUCLEOTIDE SEQUENCE</scope>
    <source>
        <strain evidence="6">LMG 31809</strain>
    </source>
</reference>
<evidence type="ECO:0000256" key="2">
    <source>
        <dbReference type="ARBA" id="ARBA00023015"/>
    </source>
</evidence>
<dbReference type="GO" id="GO:0043565">
    <property type="term" value="F:sequence-specific DNA binding"/>
    <property type="evidence" value="ECO:0007669"/>
    <property type="project" value="TreeGrafter"/>
</dbReference>
<dbReference type="Gene3D" id="3.40.190.290">
    <property type="match status" value="1"/>
</dbReference>
<keyword evidence="4" id="KW-0804">Transcription</keyword>
<evidence type="ECO:0000256" key="3">
    <source>
        <dbReference type="ARBA" id="ARBA00023125"/>
    </source>
</evidence>
<dbReference type="GO" id="GO:0003700">
    <property type="term" value="F:DNA-binding transcription factor activity"/>
    <property type="evidence" value="ECO:0007669"/>
    <property type="project" value="InterPro"/>
</dbReference>
<evidence type="ECO:0000259" key="5">
    <source>
        <dbReference type="PROSITE" id="PS50931"/>
    </source>
</evidence>
<comment type="similarity">
    <text evidence="1">Belongs to the LysR transcriptional regulatory family.</text>
</comment>
<dbReference type="InterPro" id="IPR036390">
    <property type="entry name" value="WH_DNA-bd_sf"/>
</dbReference>
<sequence length="296" mass="33156">MKSFLDRWRGVDMFVAVAETGSFTRAGARLGLSVSQVSREIGSLEARLGAQLLIRTTRRVSLTEAGRQFLDRSRRLIDDREAAFESVAAEDNALEGQLRLTCSVSYGERTLVPVINRFIARYPRITVDIELTNRLLDLVADGMDMGVRSGDMFDARLHRKPLGSRSLHLCAAPDYLKAHGVPASVFDLHNHNCLLGSADRWLFNGNGQETQIRPPARWRCNSGFAVLDAALNGLGICQLPDFYVRDHIANNRLVEILTAERPEDQVIWAAYPDRSHQRRKVTTLIAFLQQELATTP</sequence>
<dbReference type="InterPro" id="IPR036388">
    <property type="entry name" value="WH-like_DNA-bd_sf"/>
</dbReference>
<dbReference type="Gene3D" id="1.10.10.10">
    <property type="entry name" value="Winged helix-like DNA-binding domain superfamily/Winged helix DNA-binding domain"/>
    <property type="match status" value="1"/>
</dbReference>
<comment type="caution">
    <text evidence="6">The sequence shown here is derived from an EMBL/GenBank/DDBJ whole genome shotgun (WGS) entry which is preliminary data.</text>
</comment>
<name>A0A9X3Z7L4_9PROT</name>
<dbReference type="SUPFAM" id="SSF46785">
    <property type="entry name" value="Winged helix' DNA-binding domain"/>
    <property type="match status" value="1"/>
</dbReference>
<dbReference type="InterPro" id="IPR058163">
    <property type="entry name" value="LysR-type_TF_proteobact-type"/>
</dbReference>
<feature type="domain" description="HTH lysR-type" evidence="5">
    <location>
        <begin position="6"/>
        <end position="63"/>
    </location>
</feature>
<accession>A0A9X3Z7L4</accession>
<evidence type="ECO:0000313" key="6">
    <source>
        <dbReference type="EMBL" id="MDA5194178.1"/>
    </source>
</evidence>
<organism evidence="6 7">
    <name type="scientific">Govanella unica</name>
    <dbReference type="NCBI Taxonomy" id="2975056"/>
    <lineage>
        <taxon>Bacteria</taxon>
        <taxon>Pseudomonadati</taxon>
        <taxon>Pseudomonadota</taxon>
        <taxon>Alphaproteobacteria</taxon>
        <taxon>Emcibacterales</taxon>
        <taxon>Govanellaceae</taxon>
        <taxon>Govanella</taxon>
    </lineage>
</organism>
<reference evidence="6" key="1">
    <citation type="submission" date="2022-08" db="EMBL/GenBank/DDBJ databases">
        <authorList>
            <person name="Vandamme P."/>
            <person name="Hettiarachchi A."/>
            <person name="Peeters C."/>
            <person name="Cnockaert M."/>
            <person name="Carlier A."/>
        </authorList>
    </citation>
    <scope>NUCLEOTIDE SEQUENCE</scope>
    <source>
        <strain evidence="6">LMG 31809</strain>
    </source>
</reference>
<dbReference type="InterPro" id="IPR000847">
    <property type="entry name" value="LysR_HTH_N"/>
</dbReference>
<dbReference type="FunFam" id="1.10.10.10:FF:000001">
    <property type="entry name" value="LysR family transcriptional regulator"/>
    <property type="match status" value="1"/>
</dbReference>
<evidence type="ECO:0000313" key="7">
    <source>
        <dbReference type="Proteomes" id="UP001141619"/>
    </source>
</evidence>
<dbReference type="Proteomes" id="UP001141619">
    <property type="component" value="Unassembled WGS sequence"/>
</dbReference>
<dbReference type="PANTHER" id="PTHR30537">
    <property type="entry name" value="HTH-TYPE TRANSCRIPTIONAL REGULATOR"/>
    <property type="match status" value="1"/>
</dbReference>
<keyword evidence="7" id="KW-1185">Reference proteome</keyword>
<evidence type="ECO:0000256" key="1">
    <source>
        <dbReference type="ARBA" id="ARBA00009437"/>
    </source>
</evidence>